<keyword evidence="3" id="KW-1185">Reference proteome</keyword>
<evidence type="ECO:0000256" key="1">
    <source>
        <dbReference type="SAM" id="Phobius"/>
    </source>
</evidence>
<evidence type="ECO:0000313" key="3">
    <source>
        <dbReference type="Proteomes" id="UP001396334"/>
    </source>
</evidence>
<comment type="caution">
    <text evidence="2">The sequence shown here is derived from an EMBL/GenBank/DDBJ whole genome shotgun (WGS) entry which is preliminary data.</text>
</comment>
<reference evidence="2 3" key="1">
    <citation type="journal article" date="2024" name="G3 (Bethesda)">
        <title>Genome assembly of Hibiscus sabdariffa L. provides insights into metabolisms of medicinal natural products.</title>
        <authorList>
            <person name="Kim T."/>
        </authorList>
    </citation>
    <scope>NUCLEOTIDE SEQUENCE [LARGE SCALE GENOMIC DNA]</scope>
    <source>
        <strain evidence="2">TK-2024</strain>
        <tissue evidence="2">Old leaves</tissue>
    </source>
</reference>
<keyword evidence="1" id="KW-0472">Membrane</keyword>
<sequence length="100" mass="11352">MSHKKNQAGINGSGLSMFMVGELCVMFHLWHYRTNLDYKRSRGIPNSIEIPILNPCIQENIRAEAIATLEVGEKMRVTFDSPFNSVVERFQELVELEAGP</sequence>
<protein>
    <submittedName>
        <fullName evidence="2">Uncharacterized protein</fullName>
    </submittedName>
</protein>
<evidence type="ECO:0000313" key="2">
    <source>
        <dbReference type="EMBL" id="KAK9019009.1"/>
    </source>
</evidence>
<organism evidence="2 3">
    <name type="scientific">Hibiscus sabdariffa</name>
    <name type="common">roselle</name>
    <dbReference type="NCBI Taxonomy" id="183260"/>
    <lineage>
        <taxon>Eukaryota</taxon>
        <taxon>Viridiplantae</taxon>
        <taxon>Streptophyta</taxon>
        <taxon>Embryophyta</taxon>
        <taxon>Tracheophyta</taxon>
        <taxon>Spermatophyta</taxon>
        <taxon>Magnoliopsida</taxon>
        <taxon>eudicotyledons</taxon>
        <taxon>Gunneridae</taxon>
        <taxon>Pentapetalae</taxon>
        <taxon>rosids</taxon>
        <taxon>malvids</taxon>
        <taxon>Malvales</taxon>
        <taxon>Malvaceae</taxon>
        <taxon>Malvoideae</taxon>
        <taxon>Hibiscus</taxon>
    </lineage>
</organism>
<proteinExistence type="predicted"/>
<gene>
    <name evidence="2" type="ORF">V6N11_034051</name>
</gene>
<keyword evidence="1" id="KW-0812">Transmembrane</keyword>
<keyword evidence="1" id="KW-1133">Transmembrane helix</keyword>
<dbReference type="EMBL" id="JBBPBN010000018">
    <property type="protein sequence ID" value="KAK9019009.1"/>
    <property type="molecule type" value="Genomic_DNA"/>
</dbReference>
<name>A0ABR2S260_9ROSI</name>
<dbReference type="Proteomes" id="UP001396334">
    <property type="component" value="Unassembled WGS sequence"/>
</dbReference>
<accession>A0ABR2S260</accession>
<feature type="transmembrane region" description="Helical" evidence="1">
    <location>
        <begin position="12"/>
        <end position="32"/>
    </location>
</feature>